<evidence type="ECO:0000256" key="1">
    <source>
        <dbReference type="SAM" id="MobiDB-lite"/>
    </source>
</evidence>
<organism evidence="2 3">
    <name type="scientific">Iphiclides podalirius</name>
    <name type="common">scarce swallowtail</name>
    <dbReference type="NCBI Taxonomy" id="110791"/>
    <lineage>
        <taxon>Eukaryota</taxon>
        <taxon>Metazoa</taxon>
        <taxon>Ecdysozoa</taxon>
        <taxon>Arthropoda</taxon>
        <taxon>Hexapoda</taxon>
        <taxon>Insecta</taxon>
        <taxon>Pterygota</taxon>
        <taxon>Neoptera</taxon>
        <taxon>Endopterygota</taxon>
        <taxon>Lepidoptera</taxon>
        <taxon>Glossata</taxon>
        <taxon>Ditrysia</taxon>
        <taxon>Papilionoidea</taxon>
        <taxon>Papilionidae</taxon>
        <taxon>Papilioninae</taxon>
        <taxon>Iphiclides</taxon>
    </lineage>
</organism>
<reference evidence="2" key="1">
    <citation type="submission" date="2022-03" db="EMBL/GenBank/DDBJ databases">
        <authorList>
            <person name="Martin H S."/>
        </authorList>
    </citation>
    <scope>NUCLEOTIDE SEQUENCE</scope>
</reference>
<dbReference type="EMBL" id="OW152819">
    <property type="protein sequence ID" value="CAH2074733.1"/>
    <property type="molecule type" value="Genomic_DNA"/>
</dbReference>
<keyword evidence="3" id="KW-1185">Reference proteome</keyword>
<proteinExistence type="predicted"/>
<feature type="region of interest" description="Disordered" evidence="1">
    <location>
        <begin position="78"/>
        <end position="109"/>
    </location>
</feature>
<gene>
    <name evidence="2" type="ORF">IPOD504_LOCUS16219</name>
</gene>
<feature type="non-terminal residue" evidence="2">
    <location>
        <position position="109"/>
    </location>
</feature>
<evidence type="ECO:0000313" key="3">
    <source>
        <dbReference type="Proteomes" id="UP000837857"/>
    </source>
</evidence>
<name>A0ABN8J410_9NEOP</name>
<protein>
    <submittedName>
        <fullName evidence="2">Uncharacterized protein</fullName>
    </submittedName>
</protein>
<dbReference type="Proteomes" id="UP000837857">
    <property type="component" value="Chromosome 7"/>
</dbReference>
<feature type="region of interest" description="Disordered" evidence="1">
    <location>
        <begin position="1"/>
        <end position="43"/>
    </location>
</feature>
<evidence type="ECO:0000313" key="2">
    <source>
        <dbReference type="EMBL" id="CAH2074733.1"/>
    </source>
</evidence>
<accession>A0ABN8J410</accession>
<sequence>MGELKRPGRALLNFKDGRAVSRHRPPWNEGEPPPPGPAPGHCLPRITNTQGLIIQPLKLWSNRADARNSICMECRNTASHRPWPKNTPPSGINSGLAPKAIESSRHEDI</sequence>